<evidence type="ECO:0000313" key="3">
    <source>
        <dbReference type="Proteomes" id="UP000566995"/>
    </source>
</evidence>
<dbReference type="AlphaFoldDB" id="A0A7W7KN13"/>
<dbReference type="EMBL" id="JACHLI010000018">
    <property type="protein sequence ID" value="MBB4865329.1"/>
    <property type="molecule type" value="Genomic_DNA"/>
</dbReference>
<keyword evidence="1" id="KW-1133">Transmembrane helix</keyword>
<dbReference type="Proteomes" id="UP000566995">
    <property type="component" value="Unassembled WGS sequence"/>
</dbReference>
<organism evidence="2 3">
    <name type="scientific">Pseudomonas nitroreducens</name>
    <dbReference type="NCBI Taxonomy" id="46680"/>
    <lineage>
        <taxon>Bacteria</taxon>
        <taxon>Pseudomonadati</taxon>
        <taxon>Pseudomonadota</taxon>
        <taxon>Gammaproteobacteria</taxon>
        <taxon>Pseudomonadales</taxon>
        <taxon>Pseudomonadaceae</taxon>
        <taxon>Pseudomonas</taxon>
    </lineage>
</organism>
<name>A0A7W7KN13_PSENT</name>
<keyword evidence="1" id="KW-0472">Membrane</keyword>
<evidence type="ECO:0000313" key="2">
    <source>
        <dbReference type="EMBL" id="MBB4865329.1"/>
    </source>
</evidence>
<comment type="caution">
    <text evidence="2">The sequence shown here is derived from an EMBL/GenBank/DDBJ whole genome shotgun (WGS) entry which is preliminary data.</text>
</comment>
<keyword evidence="1" id="KW-0812">Transmembrane</keyword>
<proteinExistence type="predicted"/>
<evidence type="ECO:0000256" key="1">
    <source>
        <dbReference type="SAM" id="Phobius"/>
    </source>
</evidence>
<feature type="transmembrane region" description="Helical" evidence="1">
    <location>
        <begin position="21"/>
        <end position="41"/>
    </location>
</feature>
<dbReference type="RefSeq" id="WP_184592700.1">
    <property type="nucleotide sequence ID" value="NZ_JACHLI010000018.1"/>
</dbReference>
<gene>
    <name evidence="2" type="ORF">HNP46_004210</name>
</gene>
<sequence length="67" mass="7536">MQFSQKAPHQKIRERSRVVEKAEAALFALAIPAVYYTFIVAPRRLAAGLRSGFEIKANFSLKVRTDA</sequence>
<reference evidence="2 3" key="1">
    <citation type="submission" date="2020-08" db="EMBL/GenBank/DDBJ databases">
        <title>Functional genomics of gut bacteria from endangered species of beetles.</title>
        <authorList>
            <person name="Carlos-Shanley C."/>
        </authorList>
    </citation>
    <scope>NUCLEOTIDE SEQUENCE [LARGE SCALE GENOMIC DNA]</scope>
    <source>
        <strain evidence="2 3">S00179</strain>
    </source>
</reference>
<accession>A0A7W7KN13</accession>
<protein>
    <submittedName>
        <fullName evidence="2">Uncharacterized protein</fullName>
    </submittedName>
</protein>